<dbReference type="InterPro" id="IPR020846">
    <property type="entry name" value="MFS_dom"/>
</dbReference>
<feature type="transmembrane region" description="Helical" evidence="6">
    <location>
        <begin position="300"/>
        <end position="322"/>
    </location>
</feature>
<comment type="caution">
    <text evidence="8">The sequence shown here is derived from an EMBL/GenBank/DDBJ whole genome shotgun (WGS) entry which is preliminary data.</text>
</comment>
<feature type="transmembrane region" description="Helical" evidence="6">
    <location>
        <begin position="47"/>
        <end position="65"/>
    </location>
</feature>
<feature type="transmembrane region" description="Helical" evidence="6">
    <location>
        <begin position="164"/>
        <end position="187"/>
    </location>
</feature>
<evidence type="ECO:0000313" key="8">
    <source>
        <dbReference type="EMBL" id="GFR39223.1"/>
    </source>
</evidence>
<keyword evidence="9" id="KW-1185">Reference proteome</keyword>
<dbReference type="CDD" id="cd17489">
    <property type="entry name" value="MFS_YfcJ_like"/>
    <property type="match status" value="1"/>
</dbReference>
<feature type="transmembrane region" description="Helical" evidence="6">
    <location>
        <begin position="101"/>
        <end position="126"/>
    </location>
</feature>
<dbReference type="GO" id="GO:0005886">
    <property type="term" value="C:plasma membrane"/>
    <property type="evidence" value="ECO:0007669"/>
    <property type="project" value="UniProtKB-SubCell"/>
</dbReference>
<evidence type="ECO:0000256" key="4">
    <source>
        <dbReference type="ARBA" id="ARBA00022989"/>
    </source>
</evidence>
<feature type="transmembrane region" description="Helical" evidence="6">
    <location>
        <begin position="138"/>
        <end position="158"/>
    </location>
</feature>
<feature type="transmembrane region" description="Helical" evidence="6">
    <location>
        <begin position="334"/>
        <end position="354"/>
    </location>
</feature>
<evidence type="ECO:0000313" key="9">
    <source>
        <dbReference type="Proteomes" id="UP000654993"/>
    </source>
</evidence>
<feature type="transmembrane region" description="Helical" evidence="6">
    <location>
        <begin position="12"/>
        <end position="35"/>
    </location>
</feature>
<dbReference type="RefSeq" id="WP_200967431.1">
    <property type="nucleotide sequence ID" value="NZ_BMAQ01000038.1"/>
</dbReference>
<name>A0A916QGV7_9BACL</name>
<dbReference type="PANTHER" id="PTHR23531:SF2">
    <property type="entry name" value="PERMEASE"/>
    <property type="match status" value="1"/>
</dbReference>
<dbReference type="InterPro" id="IPR011701">
    <property type="entry name" value="MFS"/>
</dbReference>
<evidence type="ECO:0000256" key="2">
    <source>
        <dbReference type="ARBA" id="ARBA00022448"/>
    </source>
</evidence>
<feature type="transmembrane region" description="Helical" evidence="6">
    <location>
        <begin position="77"/>
        <end position="95"/>
    </location>
</feature>
<feature type="domain" description="Major facilitator superfamily (MFS) profile" evidence="7">
    <location>
        <begin position="11"/>
        <end position="389"/>
    </location>
</feature>
<feature type="transmembrane region" description="Helical" evidence="6">
    <location>
        <begin position="208"/>
        <end position="234"/>
    </location>
</feature>
<proteinExistence type="predicted"/>
<evidence type="ECO:0000259" key="7">
    <source>
        <dbReference type="PROSITE" id="PS50850"/>
    </source>
</evidence>
<dbReference type="Gene3D" id="1.20.1250.20">
    <property type="entry name" value="MFS general substrate transporter like domains"/>
    <property type="match status" value="1"/>
</dbReference>
<evidence type="ECO:0000256" key="6">
    <source>
        <dbReference type="SAM" id="Phobius"/>
    </source>
</evidence>
<feature type="transmembrane region" description="Helical" evidence="6">
    <location>
        <begin position="366"/>
        <end position="384"/>
    </location>
</feature>
<dbReference type="EMBL" id="BMAQ01000038">
    <property type="protein sequence ID" value="GFR39223.1"/>
    <property type="molecule type" value="Genomic_DNA"/>
</dbReference>
<evidence type="ECO:0000256" key="3">
    <source>
        <dbReference type="ARBA" id="ARBA00022692"/>
    </source>
</evidence>
<dbReference type="Pfam" id="PF07690">
    <property type="entry name" value="MFS_1"/>
    <property type="match status" value="1"/>
</dbReference>
<keyword evidence="3 6" id="KW-0812">Transmembrane</keyword>
<protein>
    <submittedName>
        <fullName evidence="8">MFS transporter</fullName>
    </submittedName>
</protein>
<gene>
    <name evidence="8" type="ORF">PRECH8_25190</name>
</gene>
<sequence>MTKPRLWTKDFIFLMGTNFFISLTFYTLMTTMAAYAIQQFQASESSAGLASSIFVLAAVFSRLFTGKYLELIGRRKLLFISLGLFLTASLLYLPINNLYLLLIVRFIHGIAFGSSSTAMMTSVMNLIPDSRRGEGTGYFSLSSTVATAIGPFVGLFIAQHADYSVIFFVCTAFAILAIVMTLFAKIPEIELSEEQRKKMRRGIHPRDFFEIKALPISILMILMGIAYASIVSFMNTYAAEIHLTEAASYYFIVYSIVLFASRPLTGKLLDLKGDNVVIYPALVMFAASLLLLSMSSNAFIFLLSGALAALGFGTIMSASQAIAIKLTPKHRYGLATSTFFICLDGGVGIGPFLLGFLVPKIGYDGMYLTLAVIVGLSIFLYYVLHGRTASAPQIALQKDQQPAWQTKY</sequence>
<dbReference type="InterPro" id="IPR052714">
    <property type="entry name" value="MFS_Exporter"/>
</dbReference>
<evidence type="ECO:0000256" key="5">
    <source>
        <dbReference type="ARBA" id="ARBA00023136"/>
    </source>
</evidence>
<dbReference type="PROSITE" id="PS50850">
    <property type="entry name" value="MFS"/>
    <property type="match status" value="1"/>
</dbReference>
<evidence type="ECO:0000256" key="1">
    <source>
        <dbReference type="ARBA" id="ARBA00004651"/>
    </source>
</evidence>
<keyword evidence="2" id="KW-0813">Transport</keyword>
<dbReference type="GO" id="GO:0022857">
    <property type="term" value="F:transmembrane transporter activity"/>
    <property type="evidence" value="ECO:0007669"/>
    <property type="project" value="InterPro"/>
</dbReference>
<accession>A0A916QGV7</accession>
<reference evidence="8" key="1">
    <citation type="submission" date="2020-08" db="EMBL/GenBank/DDBJ databases">
        <authorList>
            <person name="Uke A."/>
            <person name="Chhe C."/>
            <person name="Baramee S."/>
            <person name="Kosugi A."/>
        </authorList>
    </citation>
    <scope>NUCLEOTIDE SEQUENCE</scope>
    <source>
        <strain evidence="8">DA-C8</strain>
    </source>
</reference>
<keyword evidence="4 6" id="KW-1133">Transmembrane helix</keyword>
<dbReference type="Proteomes" id="UP000654993">
    <property type="component" value="Unassembled WGS sequence"/>
</dbReference>
<feature type="transmembrane region" description="Helical" evidence="6">
    <location>
        <begin position="246"/>
        <end position="264"/>
    </location>
</feature>
<dbReference type="PROSITE" id="PS00216">
    <property type="entry name" value="SUGAR_TRANSPORT_1"/>
    <property type="match status" value="1"/>
</dbReference>
<dbReference type="InterPro" id="IPR005829">
    <property type="entry name" value="Sugar_transporter_CS"/>
</dbReference>
<dbReference type="PANTHER" id="PTHR23531">
    <property type="entry name" value="QUINOLENE RESISTANCE PROTEIN NORA"/>
    <property type="match status" value="1"/>
</dbReference>
<dbReference type="AlphaFoldDB" id="A0A916QGV7"/>
<keyword evidence="5 6" id="KW-0472">Membrane</keyword>
<feature type="transmembrane region" description="Helical" evidence="6">
    <location>
        <begin position="276"/>
        <end position="294"/>
    </location>
</feature>
<dbReference type="InterPro" id="IPR036259">
    <property type="entry name" value="MFS_trans_sf"/>
</dbReference>
<comment type="subcellular location">
    <subcellularLocation>
        <location evidence="1">Cell membrane</location>
        <topology evidence="1">Multi-pass membrane protein</topology>
    </subcellularLocation>
</comment>
<dbReference type="SUPFAM" id="SSF103473">
    <property type="entry name" value="MFS general substrate transporter"/>
    <property type="match status" value="1"/>
</dbReference>
<organism evidence="8 9">
    <name type="scientific">Insulibacter thermoxylanivorax</name>
    <dbReference type="NCBI Taxonomy" id="2749268"/>
    <lineage>
        <taxon>Bacteria</taxon>
        <taxon>Bacillati</taxon>
        <taxon>Bacillota</taxon>
        <taxon>Bacilli</taxon>
        <taxon>Bacillales</taxon>
        <taxon>Paenibacillaceae</taxon>
        <taxon>Insulibacter</taxon>
    </lineage>
</organism>
<reference evidence="8" key="2">
    <citation type="journal article" date="2021" name="Data Brief">
        <title>Draft genome sequence data of the facultative, thermophilic, xylanolytic bacterium Paenibacillus sp. strain DA-C8.</title>
        <authorList>
            <person name="Chhe C."/>
            <person name="Uke A."/>
            <person name="Baramee S."/>
            <person name="Ungkulpasvich U."/>
            <person name="Tachaapaikoon C."/>
            <person name="Pason P."/>
            <person name="Waeonukul R."/>
            <person name="Ratanakhanokchai K."/>
            <person name="Kosugi A."/>
        </authorList>
    </citation>
    <scope>NUCLEOTIDE SEQUENCE</scope>
    <source>
        <strain evidence="8">DA-C8</strain>
    </source>
</reference>